<dbReference type="EMBL" id="NWUJ01000007">
    <property type="protein sequence ID" value="PFH33936.1"/>
    <property type="molecule type" value="Genomic_DNA"/>
</dbReference>
<dbReference type="GO" id="GO:0005524">
    <property type="term" value="F:ATP binding"/>
    <property type="evidence" value="ECO:0007669"/>
    <property type="project" value="UniProtKB-KW"/>
</dbReference>
<dbReference type="KEGG" id="bbes:BESB_070880"/>
<comment type="caution">
    <text evidence="5">The sequence shown here is derived from an EMBL/GenBank/DDBJ whole genome shotgun (WGS) entry which is preliminary data.</text>
</comment>
<dbReference type="OrthoDB" id="424456at2759"/>
<proteinExistence type="predicted"/>
<dbReference type="Proteomes" id="UP000224006">
    <property type="component" value="Unassembled WGS sequence"/>
</dbReference>
<evidence type="ECO:0000313" key="5">
    <source>
        <dbReference type="EMBL" id="PFH33936.1"/>
    </source>
</evidence>
<evidence type="ECO:0000256" key="3">
    <source>
        <dbReference type="SAM" id="MobiDB-lite"/>
    </source>
</evidence>
<evidence type="ECO:0000259" key="4">
    <source>
        <dbReference type="Pfam" id="PF09262"/>
    </source>
</evidence>
<dbReference type="Gene3D" id="3.10.330.10">
    <property type="match status" value="1"/>
</dbReference>
<keyword evidence="6" id="KW-1185">Reference proteome</keyword>
<dbReference type="AlphaFoldDB" id="A0A2A9MDA6"/>
<dbReference type="SUPFAM" id="SSF54585">
    <property type="entry name" value="Cdc48 domain 2-like"/>
    <property type="match status" value="1"/>
</dbReference>
<protein>
    <recommendedName>
        <fullName evidence="4">Peroxisomal ATPase PEX1 N-terminal C-lobe domain-containing protein</fullName>
    </recommendedName>
</protein>
<dbReference type="RefSeq" id="XP_029217945.1">
    <property type="nucleotide sequence ID" value="XM_029365461.1"/>
</dbReference>
<keyword evidence="1" id="KW-0547">Nucleotide-binding</keyword>
<dbReference type="GO" id="GO:0005777">
    <property type="term" value="C:peroxisome"/>
    <property type="evidence" value="ECO:0007669"/>
    <property type="project" value="InterPro"/>
</dbReference>
<evidence type="ECO:0000313" key="6">
    <source>
        <dbReference type="Proteomes" id="UP000224006"/>
    </source>
</evidence>
<reference evidence="5 6" key="1">
    <citation type="submission" date="2017-09" db="EMBL/GenBank/DDBJ databases">
        <title>Genome sequencing of Besnoitia besnoiti strain Bb-Ger1.</title>
        <authorList>
            <person name="Schares G."/>
            <person name="Venepally P."/>
            <person name="Lorenzi H.A."/>
        </authorList>
    </citation>
    <scope>NUCLEOTIDE SEQUENCE [LARGE SCALE GENOMIC DNA]</scope>
    <source>
        <strain evidence="5 6">Bb-Ger1</strain>
    </source>
</reference>
<dbReference type="VEuPathDB" id="ToxoDB:BESB_070880"/>
<evidence type="ECO:0000256" key="1">
    <source>
        <dbReference type="ARBA" id="ARBA00022741"/>
    </source>
</evidence>
<name>A0A2A9MDA6_BESBE</name>
<keyword evidence="2" id="KW-0067">ATP-binding</keyword>
<feature type="region of interest" description="Disordered" evidence="3">
    <location>
        <begin position="172"/>
        <end position="198"/>
    </location>
</feature>
<evidence type="ECO:0000256" key="2">
    <source>
        <dbReference type="ARBA" id="ARBA00022840"/>
    </source>
</evidence>
<gene>
    <name evidence="5" type="ORF">BESB_070880</name>
</gene>
<sequence length="227" mass="24630">MDDENSLMAAMLQAAGSEKRRINCLGVRGSHAAESHEEAQPLFLGISAALCECYGLQPWDSVELSFIDFGTAPDMQLEPSQTEGSAVAPVQSVSTQALPPRQLTSLMPAQVELRCVTAADWDLVELQAQQIEERLLLQTAVLMPGIPFPVWFHNGQQPARLCVVREGFAAPTGWSQPRERTDHRGQAGAGNAKTGSTALQSGVNSHGYMHISVEKDFTIALFIVEFP</sequence>
<dbReference type="InterPro" id="IPR029067">
    <property type="entry name" value="CDC48_domain_2-like_sf"/>
</dbReference>
<accession>A0A2A9MDA6</accession>
<dbReference type="GO" id="GO:0007031">
    <property type="term" value="P:peroxisome organization"/>
    <property type="evidence" value="ECO:0007669"/>
    <property type="project" value="InterPro"/>
</dbReference>
<feature type="domain" description="Peroxisomal ATPase PEX1 N-terminal C-lobe" evidence="4">
    <location>
        <begin position="110"/>
        <end position="164"/>
    </location>
</feature>
<organism evidence="5 6">
    <name type="scientific">Besnoitia besnoiti</name>
    <name type="common">Apicomplexan protozoan</name>
    <dbReference type="NCBI Taxonomy" id="94643"/>
    <lineage>
        <taxon>Eukaryota</taxon>
        <taxon>Sar</taxon>
        <taxon>Alveolata</taxon>
        <taxon>Apicomplexa</taxon>
        <taxon>Conoidasida</taxon>
        <taxon>Coccidia</taxon>
        <taxon>Eucoccidiorida</taxon>
        <taxon>Eimeriorina</taxon>
        <taxon>Sarcocystidae</taxon>
        <taxon>Besnoitia</taxon>
    </lineage>
</organism>
<dbReference type="Pfam" id="PF09262">
    <property type="entry name" value="PEX-1N"/>
    <property type="match status" value="1"/>
</dbReference>
<dbReference type="InterPro" id="IPR015342">
    <property type="entry name" value="PEX1-N_C-lobe"/>
</dbReference>
<dbReference type="GeneID" id="40312014"/>